<comment type="caution">
    <text evidence="1">The sequence shown here is derived from an EMBL/GenBank/DDBJ whole genome shotgun (WGS) entry which is preliminary data.</text>
</comment>
<dbReference type="InterPro" id="IPR023296">
    <property type="entry name" value="Glyco_hydro_beta-prop_sf"/>
</dbReference>
<keyword evidence="2" id="KW-1185">Reference proteome</keyword>
<protein>
    <submittedName>
        <fullName evidence="1">Uncharacterized protein</fullName>
    </submittedName>
</protein>
<dbReference type="PANTHER" id="PTHR22925:SF3">
    <property type="entry name" value="GLYCOSYL HYDROLASE FAMILY PROTEIN 43"/>
    <property type="match status" value="1"/>
</dbReference>
<reference evidence="1 2" key="1">
    <citation type="submission" date="2018-08" db="EMBL/GenBank/DDBJ databases">
        <title>Genomic Encyclopedia of Archaeal and Bacterial Type Strains, Phase II (KMG-II): from individual species to whole genera.</title>
        <authorList>
            <person name="Goeker M."/>
        </authorList>
    </citation>
    <scope>NUCLEOTIDE SEQUENCE [LARGE SCALE GENOMIC DNA]</scope>
    <source>
        <strain evidence="1 2">DSM 15986</strain>
    </source>
</reference>
<sequence>MLEKGEIKVVERPKVIQDEVNMKHVMWLHYDNLKYLTAELGVAISDSSTCPFKVRDHYRPNGHESLDIGMYLEPDTKKAYIGYAADHINKLSEWWNYQKTNSLLPPMTRT</sequence>
<accession>A0A3E0DJU3</accession>
<gene>
    <name evidence="1" type="ORF">C8N25_12281</name>
</gene>
<dbReference type="PANTHER" id="PTHR22925">
    <property type="entry name" value="GLYCOSYL HYDROLASE 43 FAMILY MEMBER"/>
    <property type="match status" value="1"/>
</dbReference>
<name>A0A3E0DJU3_9BACT</name>
<evidence type="ECO:0000313" key="1">
    <source>
        <dbReference type="EMBL" id="REG82334.1"/>
    </source>
</evidence>
<dbReference type="Gene3D" id="2.115.10.20">
    <property type="entry name" value="Glycosyl hydrolase domain, family 43"/>
    <property type="match status" value="1"/>
</dbReference>
<dbReference type="SUPFAM" id="SSF75005">
    <property type="entry name" value="Arabinanase/levansucrase/invertase"/>
    <property type="match status" value="1"/>
</dbReference>
<dbReference type="EMBL" id="QUNF01000022">
    <property type="protein sequence ID" value="REG82334.1"/>
    <property type="molecule type" value="Genomic_DNA"/>
</dbReference>
<proteinExistence type="predicted"/>
<dbReference type="AlphaFoldDB" id="A0A3E0DJU3"/>
<dbReference type="RefSeq" id="WP_205635899.1">
    <property type="nucleotide sequence ID" value="NZ_MSSW01000075.1"/>
</dbReference>
<evidence type="ECO:0000313" key="2">
    <source>
        <dbReference type="Proteomes" id="UP000256405"/>
    </source>
</evidence>
<organism evidence="1 2">
    <name type="scientific">Algoriphagus antarcticus</name>
    <dbReference type="NCBI Taxonomy" id="238540"/>
    <lineage>
        <taxon>Bacteria</taxon>
        <taxon>Pseudomonadati</taxon>
        <taxon>Bacteroidota</taxon>
        <taxon>Cytophagia</taxon>
        <taxon>Cytophagales</taxon>
        <taxon>Cyclobacteriaceae</taxon>
        <taxon>Algoriphagus</taxon>
    </lineage>
</organism>
<dbReference type="Proteomes" id="UP000256405">
    <property type="component" value="Unassembled WGS sequence"/>
</dbReference>